<evidence type="ECO:0000313" key="3">
    <source>
        <dbReference type="Proteomes" id="UP001144280"/>
    </source>
</evidence>
<dbReference type="Proteomes" id="UP001144280">
    <property type="component" value="Unassembled WGS sequence"/>
</dbReference>
<gene>
    <name evidence="2" type="ORF">Pa4123_66930</name>
</gene>
<accession>A0ABQ5R5F0</accession>
<proteinExistence type="predicted"/>
<comment type="caution">
    <text evidence="2">The sequence shown here is derived from an EMBL/GenBank/DDBJ whole genome shotgun (WGS) entry which is preliminary data.</text>
</comment>
<name>A0ABQ5R5F0_9ACTN</name>
<dbReference type="EMBL" id="BSDI01000044">
    <property type="protein sequence ID" value="GLI01417.1"/>
    <property type="molecule type" value="Genomic_DNA"/>
</dbReference>
<sequence length="305" mass="32785">MIDVVASNTASRAGRFTVFLVLAFALQACGSQSTDERADDPYYAKVTASGSEPTLGPNVFTWSCGRNLEGHRNTANYVVAPGVPGPPHHVHDYVGNLSTGLDSTDATLAAADTTCTNGDKSTYYWPVLRKGVRADTGHGEIEVPLSVTLTAYPDPNSEVVAMPRLMRATTGDARAATHDTGLARPTWTCAGGGSLGTRYPLCPRGARVLRVFDFPSCWDGRRVDSPDHRAHLVFPGQQGCPSGTFAVPRLRLVVAYSRPDGDRFAIDGFPDQRGNPVTDHAFLVNLMSEKLMTRIVKCLNTGEDC</sequence>
<feature type="domain" description="DUF1996" evidence="1">
    <location>
        <begin position="78"/>
        <end position="258"/>
    </location>
</feature>
<keyword evidence="3" id="KW-1185">Reference proteome</keyword>
<dbReference type="InterPro" id="IPR018535">
    <property type="entry name" value="DUF1996"/>
</dbReference>
<dbReference type="Pfam" id="PF09362">
    <property type="entry name" value="DUF1996"/>
    <property type="match status" value="1"/>
</dbReference>
<organism evidence="2 3">
    <name type="scientific">Phytohabitans aurantiacus</name>
    <dbReference type="NCBI Taxonomy" id="3016789"/>
    <lineage>
        <taxon>Bacteria</taxon>
        <taxon>Bacillati</taxon>
        <taxon>Actinomycetota</taxon>
        <taxon>Actinomycetes</taxon>
        <taxon>Micromonosporales</taxon>
        <taxon>Micromonosporaceae</taxon>
    </lineage>
</organism>
<dbReference type="PANTHER" id="PTHR43662">
    <property type="match status" value="1"/>
</dbReference>
<evidence type="ECO:0000259" key="1">
    <source>
        <dbReference type="Pfam" id="PF09362"/>
    </source>
</evidence>
<dbReference type="PANTHER" id="PTHR43662:SF3">
    <property type="entry name" value="DOMAIN PROTEIN, PUTATIVE (AFU_ORTHOLOGUE AFUA_6G11970)-RELATED"/>
    <property type="match status" value="1"/>
</dbReference>
<evidence type="ECO:0000313" key="2">
    <source>
        <dbReference type="EMBL" id="GLI01417.1"/>
    </source>
</evidence>
<reference evidence="2" key="1">
    <citation type="submission" date="2022-12" db="EMBL/GenBank/DDBJ databases">
        <title>New Phytohabitans aurantiacus sp. RD004123 nov., an actinomycete isolated from soil.</title>
        <authorList>
            <person name="Triningsih D.W."/>
            <person name="Harunari E."/>
            <person name="Igarashi Y."/>
        </authorList>
    </citation>
    <scope>NUCLEOTIDE SEQUENCE</scope>
    <source>
        <strain evidence="2">RD004123</strain>
    </source>
</reference>
<protein>
    <recommendedName>
        <fullName evidence="1">DUF1996 domain-containing protein</fullName>
    </recommendedName>
</protein>